<dbReference type="Proteomes" id="UP000267469">
    <property type="component" value="Unassembled WGS sequence"/>
</dbReference>
<proteinExistence type="predicted"/>
<gene>
    <name evidence="1" type="ORF">ED312_06915</name>
</gene>
<sequence>MEIFKISKSFPKEERYSLTDQIRRSSRSVSGNLAEARRKRKYPKAFAAKLSDAEGEAAETQVWLDYALACDYINSETHTVLYEKYHYILGMLVKMIINPEKWNL</sequence>
<dbReference type="PANTHER" id="PTHR38471">
    <property type="entry name" value="FOUR HELIX BUNDLE PROTEIN"/>
    <property type="match status" value="1"/>
</dbReference>
<dbReference type="InterPro" id="IPR036583">
    <property type="entry name" value="23S_rRNA_IVS_sf"/>
</dbReference>
<reference evidence="1 2" key="1">
    <citation type="submission" date="2018-10" db="EMBL/GenBank/DDBJ databases">
        <title>Sinomicrobium pectinilyticum sp. nov., a pectinase-producing bacterium isolated from alkaline and saline soil, and emended description of the genus Sinomicrobium.</title>
        <authorList>
            <person name="Cheng B."/>
            <person name="Li C."/>
            <person name="Lai Q."/>
            <person name="Du M."/>
            <person name="Shao Z."/>
            <person name="Xu P."/>
            <person name="Yang C."/>
        </authorList>
    </citation>
    <scope>NUCLEOTIDE SEQUENCE [LARGE SCALE GENOMIC DNA]</scope>
    <source>
        <strain evidence="1 2">5DNS001</strain>
    </source>
</reference>
<dbReference type="SUPFAM" id="SSF158446">
    <property type="entry name" value="IVS-encoded protein-like"/>
    <property type="match status" value="1"/>
</dbReference>
<evidence type="ECO:0000313" key="1">
    <source>
        <dbReference type="EMBL" id="RNL89844.1"/>
    </source>
</evidence>
<keyword evidence="2" id="KW-1185">Reference proteome</keyword>
<evidence type="ECO:0000313" key="2">
    <source>
        <dbReference type="Proteomes" id="UP000267469"/>
    </source>
</evidence>
<accession>A0A3N0EPT8</accession>
<dbReference type="InterPro" id="IPR012657">
    <property type="entry name" value="23S_rRNA-intervening_sequence"/>
</dbReference>
<dbReference type="CDD" id="cd16377">
    <property type="entry name" value="23S_rRNA_IVP_like"/>
    <property type="match status" value="1"/>
</dbReference>
<dbReference type="OrthoDB" id="9811959at2"/>
<dbReference type="Pfam" id="PF05635">
    <property type="entry name" value="23S_rRNA_IVP"/>
    <property type="match status" value="1"/>
</dbReference>
<dbReference type="PANTHER" id="PTHR38471:SF2">
    <property type="entry name" value="FOUR HELIX BUNDLE PROTEIN"/>
    <property type="match status" value="1"/>
</dbReference>
<protein>
    <submittedName>
        <fullName evidence="1">Four helix bundle protein</fullName>
    </submittedName>
</protein>
<organism evidence="1 2">
    <name type="scientific">Sinomicrobium pectinilyticum</name>
    <dbReference type="NCBI Taxonomy" id="1084421"/>
    <lineage>
        <taxon>Bacteria</taxon>
        <taxon>Pseudomonadati</taxon>
        <taxon>Bacteroidota</taxon>
        <taxon>Flavobacteriia</taxon>
        <taxon>Flavobacteriales</taxon>
        <taxon>Flavobacteriaceae</taxon>
        <taxon>Sinomicrobium</taxon>
    </lineage>
</organism>
<dbReference type="AlphaFoldDB" id="A0A3N0EPT8"/>
<name>A0A3N0EPT8_SINP1</name>
<dbReference type="Gene3D" id="1.20.1440.60">
    <property type="entry name" value="23S rRNA-intervening sequence"/>
    <property type="match status" value="1"/>
</dbReference>
<dbReference type="NCBIfam" id="TIGR02436">
    <property type="entry name" value="four helix bundle protein"/>
    <property type="match status" value="1"/>
</dbReference>
<dbReference type="EMBL" id="RJTM01000035">
    <property type="protein sequence ID" value="RNL89844.1"/>
    <property type="molecule type" value="Genomic_DNA"/>
</dbReference>
<comment type="caution">
    <text evidence="1">The sequence shown here is derived from an EMBL/GenBank/DDBJ whole genome shotgun (WGS) entry which is preliminary data.</text>
</comment>